<comment type="caution">
    <text evidence="1">The sequence shown here is derived from an EMBL/GenBank/DDBJ whole genome shotgun (WGS) entry which is preliminary data.</text>
</comment>
<protein>
    <submittedName>
        <fullName evidence="1">Uncharacterized protein</fullName>
    </submittedName>
</protein>
<accession>A0A225UR66</accession>
<dbReference type="EMBL" id="NBNE01012732">
    <property type="protein sequence ID" value="OWY95592.1"/>
    <property type="molecule type" value="Genomic_DNA"/>
</dbReference>
<evidence type="ECO:0000313" key="2">
    <source>
        <dbReference type="Proteomes" id="UP000198211"/>
    </source>
</evidence>
<organism evidence="1 2">
    <name type="scientific">Phytophthora megakarya</name>
    <dbReference type="NCBI Taxonomy" id="4795"/>
    <lineage>
        <taxon>Eukaryota</taxon>
        <taxon>Sar</taxon>
        <taxon>Stramenopiles</taxon>
        <taxon>Oomycota</taxon>
        <taxon>Peronosporomycetes</taxon>
        <taxon>Peronosporales</taxon>
        <taxon>Peronosporaceae</taxon>
        <taxon>Phytophthora</taxon>
    </lineage>
</organism>
<evidence type="ECO:0000313" key="1">
    <source>
        <dbReference type="EMBL" id="OWY95592.1"/>
    </source>
</evidence>
<dbReference type="Proteomes" id="UP000198211">
    <property type="component" value="Unassembled WGS sequence"/>
</dbReference>
<proteinExistence type="predicted"/>
<sequence length="150" mass="17141">MYPFQIIAMDHIPSLPRSHKGNTELLIWIDLFTGYLVPAMIHGVSHFFQVATLEFPSNHIQIRMVRKVIYRLDPPVRHKVPVPLRLLEHCFNKLNLSLLSGQAIWGCLSFFFLLRRSEIVSFENKISWFALKASDAALLNSSGIATAQPQ</sequence>
<dbReference type="AlphaFoldDB" id="A0A225UR66"/>
<gene>
    <name evidence="1" type="ORF">PHMEG_00034366</name>
</gene>
<name>A0A225UR66_9STRA</name>
<reference evidence="2" key="1">
    <citation type="submission" date="2017-03" db="EMBL/GenBank/DDBJ databases">
        <title>Phytopthora megakarya and P. palmivora, two closely related causual agents of cacao black pod achieved similar genome size and gene model numbers by different mechanisms.</title>
        <authorList>
            <person name="Ali S."/>
            <person name="Shao J."/>
            <person name="Larry D.J."/>
            <person name="Kronmiller B."/>
            <person name="Shen D."/>
            <person name="Strem M.D."/>
            <person name="Melnick R.L."/>
            <person name="Guiltinan M.J."/>
            <person name="Tyler B.M."/>
            <person name="Meinhardt L.W."/>
            <person name="Bailey B.A."/>
        </authorList>
    </citation>
    <scope>NUCLEOTIDE SEQUENCE [LARGE SCALE GENOMIC DNA]</scope>
    <source>
        <strain evidence="2">zdho120</strain>
    </source>
</reference>
<keyword evidence="2" id="KW-1185">Reference proteome</keyword>